<protein>
    <submittedName>
        <fullName evidence="2">EAL domain, c-di-GMP-specific phosphodiesterase class I (Or its enzymatically inactive variant)</fullName>
    </submittedName>
</protein>
<gene>
    <name evidence="2" type="ORF">SAMN04515678_11916</name>
</gene>
<dbReference type="EMBL" id="FOMS01000019">
    <property type="protein sequence ID" value="SFE85115.1"/>
    <property type="molecule type" value="Genomic_DNA"/>
</dbReference>
<dbReference type="PANTHER" id="PTHR33121:SF79">
    <property type="entry name" value="CYCLIC DI-GMP PHOSPHODIESTERASE PDED-RELATED"/>
    <property type="match status" value="1"/>
</dbReference>
<dbReference type="GO" id="GO:0071111">
    <property type="term" value="F:cyclic-guanylate-specific phosphodiesterase activity"/>
    <property type="evidence" value="ECO:0007669"/>
    <property type="project" value="InterPro"/>
</dbReference>
<dbReference type="PROSITE" id="PS50883">
    <property type="entry name" value="EAL"/>
    <property type="match status" value="1"/>
</dbReference>
<dbReference type="InterPro" id="IPR035919">
    <property type="entry name" value="EAL_sf"/>
</dbReference>
<sequence>MSERRDTTPKNALVEAVSIRDSHMRAMADEAVRHKQVRLAFQPVVQAAAPDRVAFYEAFVRVLDDTGRIIPAAAFMSAVEETETGRLLDCIALEQAFAHLRDEPALRLAVNMSARSLGYARWRRALDQGLKSDPTLGERLILEINEASAMRVPDIAQAFMAEMQTSGITFALDDFGATVTELRHLRTLPVDIVKIDGAYVRGVARDPDNEAMVRALAAIAQSFDYFTVAESVETAEDAAFLTEIGIDCLQGYFFAAPTLSPPWADRRGRRRA</sequence>
<dbReference type="SMART" id="SM00052">
    <property type="entry name" value="EAL"/>
    <property type="match status" value="1"/>
</dbReference>
<proteinExistence type="predicted"/>
<dbReference type="AlphaFoldDB" id="A0A1I2DWX1"/>
<dbReference type="SUPFAM" id="SSF141868">
    <property type="entry name" value="EAL domain-like"/>
    <property type="match status" value="1"/>
</dbReference>
<evidence type="ECO:0000313" key="2">
    <source>
        <dbReference type="EMBL" id="SFE85115.1"/>
    </source>
</evidence>
<feature type="domain" description="EAL" evidence="1">
    <location>
        <begin position="21"/>
        <end position="271"/>
    </location>
</feature>
<dbReference type="PANTHER" id="PTHR33121">
    <property type="entry name" value="CYCLIC DI-GMP PHOSPHODIESTERASE PDEF"/>
    <property type="match status" value="1"/>
</dbReference>
<evidence type="ECO:0000313" key="3">
    <source>
        <dbReference type="Proteomes" id="UP000325289"/>
    </source>
</evidence>
<dbReference type="RefSeq" id="WP_316633851.1">
    <property type="nucleotide sequence ID" value="NZ_FOMS01000019.1"/>
</dbReference>
<dbReference type="Proteomes" id="UP000325289">
    <property type="component" value="Unassembled WGS sequence"/>
</dbReference>
<dbReference type="Pfam" id="PF00563">
    <property type="entry name" value="EAL"/>
    <property type="match status" value="1"/>
</dbReference>
<dbReference type="InterPro" id="IPR001633">
    <property type="entry name" value="EAL_dom"/>
</dbReference>
<dbReference type="InterPro" id="IPR050706">
    <property type="entry name" value="Cyclic-di-GMP_PDE-like"/>
</dbReference>
<dbReference type="CDD" id="cd01948">
    <property type="entry name" value="EAL"/>
    <property type="match status" value="1"/>
</dbReference>
<keyword evidence="3" id="KW-1185">Reference proteome</keyword>
<accession>A0A1I2DWX1</accession>
<organism evidence="2 3">
    <name type="scientific">Roseivivax sediminis</name>
    <dbReference type="NCBI Taxonomy" id="936889"/>
    <lineage>
        <taxon>Bacteria</taxon>
        <taxon>Pseudomonadati</taxon>
        <taxon>Pseudomonadota</taxon>
        <taxon>Alphaproteobacteria</taxon>
        <taxon>Rhodobacterales</taxon>
        <taxon>Roseobacteraceae</taxon>
        <taxon>Roseivivax</taxon>
    </lineage>
</organism>
<reference evidence="2 3" key="1">
    <citation type="submission" date="2016-10" db="EMBL/GenBank/DDBJ databases">
        <authorList>
            <person name="Varghese N."/>
            <person name="Submissions S."/>
        </authorList>
    </citation>
    <scope>NUCLEOTIDE SEQUENCE [LARGE SCALE GENOMIC DNA]</scope>
    <source>
        <strain evidence="3">YIM D21,KCTC 23444,ACCC 10710</strain>
    </source>
</reference>
<evidence type="ECO:0000259" key="1">
    <source>
        <dbReference type="PROSITE" id="PS50883"/>
    </source>
</evidence>
<name>A0A1I2DWX1_9RHOB</name>
<dbReference type="Gene3D" id="3.20.20.450">
    <property type="entry name" value="EAL domain"/>
    <property type="match status" value="1"/>
</dbReference>